<dbReference type="RefSeq" id="WP_093650223.1">
    <property type="nucleotide sequence ID" value="NZ_CTEN01000002.1"/>
</dbReference>
<dbReference type="AlphaFoldDB" id="A0A0E4H463"/>
<reference evidence="2" key="1">
    <citation type="submission" date="2015-03" db="EMBL/GenBank/DDBJ databases">
        <authorList>
            <person name="Urmite Genomes"/>
        </authorList>
    </citation>
    <scope>NUCLEOTIDE SEQUENCE [LARGE SCALE GENOMIC DNA]</scope>
    <source>
        <strain evidence="2">FF10</strain>
    </source>
</reference>
<dbReference type="InterPro" id="IPR006944">
    <property type="entry name" value="Phage/GTA_portal"/>
</dbReference>
<dbReference type="OrthoDB" id="395750at2"/>
<name>A0A0E4H463_9STRE</name>
<sequence>MGLLEWLPFYRNKSPASSLEFDIDDLFIDFQKAYLKTLAIDKSAEFVARIFSKAEFLFLKNGEVSDNSWSYLLNVKPNKDDVAARFWQKVIYRLIVHNEVLLVLSDDNQLLIADSYTRREYALYDDVFESVVVKDYQFKRSFKREDVIFIEYNNQRLTGYLNQLSEDYQTLYDRLVEAIARNNQIRGTLKIKGASQFANDYMEKLKSYSERLFNAFKHKSIAIVPMIDQVEYSEFTNKLSGSSVSVEDLKKLKYQFEDDVADLIGIPSVMLHGEIAGIEEARKSFTIDCLKPLTKKVSDELTVGLIDEREYKNGLRLEIIKVVDRDILDLSSNIDKIVSSGAFFVNEVRREVGYTPIKDGNVIIRTKNYEVASNQNEKGEINVSNTD</sequence>
<gene>
    <name evidence="1" type="ORF">BN1356_00930</name>
</gene>
<evidence type="ECO:0000313" key="2">
    <source>
        <dbReference type="Proteomes" id="UP000198604"/>
    </source>
</evidence>
<dbReference type="Pfam" id="PF04860">
    <property type="entry name" value="Phage_portal"/>
    <property type="match status" value="1"/>
</dbReference>
<proteinExistence type="predicted"/>
<evidence type="ECO:0000313" key="1">
    <source>
        <dbReference type="EMBL" id="CQR24586.1"/>
    </source>
</evidence>
<accession>A0A0E4H463</accession>
<dbReference type="Proteomes" id="UP000198604">
    <property type="component" value="Unassembled WGS sequence"/>
</dbReference>
<organism evidence="1 2">
    <name type="scientific">Streptococcus varani</name>
    <dbReference type="NCBI Taxonomy" id="1608583"/>
    <lineage>
        <taxon>Bacteria</taxon>
        <taxon>Bacillati</taxon>
        <taxon>Bacillota</taxon>
        <taxon>Bacilli</taxon>
        <taxon>Lactobacillales</taxon>
        <taxon>Streptococcaceae</taxon>
        <taxon>Streptococcus</taxon>
    </lineage>
</organism>
<dbReference type="NCBIfam" id="TIGR01537">
    <property type="entry name" value="portal_HK97"/>
    <property type="match status" value="1"/>
</dbReference>
<dbReference type="EMBL" id="CTEN01000002">
    <property type="protein sequence ID" value="CQR24586.1"/>
    <property type="molecule type" value="Genomic_DNA"/>
</dbReference>
<dbReference type="STRING" id="1608583.BN1356_00930"/>
<keyword evidence="2" id="KW-1185">Reference proteome</keyword>
<dbReference type="InterPro" id="IPR006427">
    <property type="entry name" value="Portal_HK97"/>
</dbReference>
<protein>
    <submittedName>
        <fullName evidence="1">HK97 family phage portal protein</fullName>
    </submittedName>
</protein>